<reference evidence="2" key="1">
    <citation type="journal article" date="2019" name="Int. J. Syst. Evol. Microbiol.">
        <title>The Global Catalogue of Microorganisms (GCM) 10K type strain sequencing project: providing services to taxonomists for standard genome sequencing and annotation.</title>
        <authorList>
            <consortium name="The Broad Institute Genomics Platform"/>
            <consortium name="The Broad Institute Genome Sequencing Center for Infectious Disease"/>
            <person name="Wu L."/>
            <person name="Ma J."/>
        </authorList>
    </citation>
    <scope>NUCLEOTIDE SEQUENCE [LARGE SCALE GENOMIC DNA]</scope>
    <source>
        <strain evidence="2">JCM 17068</strain>
    </source>
</reference>
<evidence type="ECO:0000313" key="1">
    <source>
        <dbReference type="EMBL" id="GAA4039608.1"/>
    </source>
</evidence>
<dbReference type="SUPFAM" id="SSF46785">
    <property type="entry name" value="Winged helix' DNA-binding domain"/>
    <property type="match status" value="1"/>
</dbReference>
<comment type="caution">
    <text evidence="1">The sequence shown here is derived from an EMBL/GenBank/DDBJ whole genome shotgun (WGS) entry which is preliminary data.</text>
</comment>
<proteinExistence type="predicted"/>
<keyword evidence="2" id="KW-1185">Reference proteome</keyword>
<sequence length="170" mass="19201">MLETLITSKTRIRILVKFFINAANNGHLRGLAEEMNESTNAIRKELNNLSEAGYLEKKAAQNRVSYKANIKHPLFKTLQQIVFKHLGLDAIIDMILERMGQVEQIVILGDYANGIDSGVIEVLIVGKQLNADYIDQLALKIEEEIKREVVFTLQDVPAETGLVIYENFES</sequence>
<protein>
    <submittedName>
        <fullName evidence="1">Helix-turn-helix domain-containing protein</fullName>
    </submittedName>
</protein>
<dbReference type="Proteomes" id="UP001500426">
    <property type="component" value="Unassembled WGS sequence"/>
</dbReference>
<dbReference type="InterPro" id="IPR036390">
    <property type="entry name" value="WH_DNA-bd_sf"/>
</dbReference>
<name>A0ABP7UBH6_9FLAO</name>
<accession>A0ABP7UBH6</accession>
<dbReference type="EMBL" id="BAABCS010000002">
    <property type="protein sequence ID" value="GAA4039608.1"/>
    <property type="molecule type" value="Genomic_DNA"/>
</dbReference>
<evidence type="ECO:0000313" key="2">
    <source>
        <dbReference type="Proteomes" id="UP001500426"/>
    </source>
</evidence>
<dbReference type="RefSeq" id="WP_345088806.1">
    <property type="nucleotide sequence ID" value="NZ_BAABCS010000002.1"/>
</dbReference>
<gene>
    <name evidence="1" type="ORF">GCM10022388_00130</name>
</gene>
<organism evidence="1 2">
    <name type="scientific">Flavobacterium chungnamense</name>
    <dbReference type="NCBI Taxonomy" id="706182"/>
    <lineage>
        <taxon>Bacteria</taxon>
        <taxon>Pseudomonadati</taxon>
        <taxon>Bacteroidota</taxon>
        <taxon>Flavobacteriia</taxon>
        <taxon>Flavobacteriales</taxon>
        <taxon>Flavobacteriaceae</taxon>
        <taxon>Flavobacterium</taxon>
    </lineage>
</organism>